<protein>
    <submittedName>
        <fullName evidence="1">Uncharacterized protein</fullName>
    </submittedName>
</protein>
<evidence type="ECO:0000313" key="2">
    <source>
        <dbReference type="Proteomes" id="UP000533639"/>
    </source>
</evidence>
<accession>A0A9N8J3S3</accession>
<dbReference type="Proteomes" id="UP000533639">
    <property type="component" value="Unassembled WGS sequence"/>
</dbReference>
<evidence type="ECO:0000313" key="1">
    <source>
        <dbReference type="EMBL" id="CAC9975700.1"/>
    </source>
</evidence>
<sequence length="77" mass="8896">MKTSTTMDKSKTKVYNSYDANILEALFVKYGLSKYYIRQCVNGTVHGITPDCIKKDYETMQKAYKDVIMNLIQTTLK</sequence>
<comment type="caution">
    <text evidence="1">The sequence shown here is derived from an EMBL/GenBank/DDBJ whole genome shotgun (WGS) entry which is preliminary data.</text>
</comment>
<organism evidence="1 2">
    <name type="scientific">Flavobacterium panici</name>
    <dbReference type="NCBI Taxonomy" id="2654843"/>
    <lineage>
        <taxon>Bacteria</taxon>
        <taxon>Pseudomonadati</taxon>
        <taxon>Bacteroidota</taxon>
        <taxon>Flavobacteriia</taxon>
        <taxon>Flavobacteriales</taxon>
        <taxon>Flavobacteriaceae</taxon>
        <taxon>Flavobacterium</taxon>
    </lineage>
</organism>
<dbReference type="EMBL" id="CAIJDE010000050">
    <property type="protein sequence ID" value="CAC9975700.1"/>
    <property type="molecule type" value="Genomic_DNA"/>
</dbReference>
<dbReference type="RefSeq" id="WP_235992088.1">
    <property type="nucleotide sequence ID" value="NZ_CAIJDE010000050.1"/>
</dbReference>
<name>A0A9N8J3S3_9FLAO</name>
<reference evidence="1 2" key="1">
    <citation type="submission" date="2020-06" db="EMBL/GenBank/DDBJ databases">
        <authorList>
            <person name="Criscuolo A."/>
        </authorList>
    </citation>
    <scope>NUCLEOTIDE SEQUENCE [LARGE SCALE GENOMIC DNA]</scope>
    <source>
        <strain evidence="1">PXU-55</strain>
    </source>
</reference>
<keyword evidence="2" id="KW-1185">Reference proteome</keyword>
<dbReference type="AlphaFoldDB" id="A0A9N8J3S3"/>
<gene>
    <name evidence="1" type="ORF">FLAPXU55_03416</name>
</gene>
<proteinExistence type="predicted"/>